<feature type="transmembrane region" description="Helical" evidence="1">
    <location>
        <begin position="137"/>
        <end position="160"/>
    </location>
</feature>
<dbReference type="RefSeq" id="WP_159026789.1">
    <property type="nucleotide sequence ID" value="NZ_JBEPBX010000063.1"/>
</dbReference>
<dbReference type="Proteomes" id="UP001445472">
    <property type="component" value="Unassembled WGS sequence"/>
</dbReference>
<dbReference type="EMBL" id="JBEPBX010000063">
    <property type="protein sequence ID" value="MER6618485.1"/>
    <property type="molecule type" value="Genomic_DNA"/>
</dbReference>
<evidence type="ECO:0000313" key="3">
    <source>
        <dbReference type="Proteomes" id="UP001445472"/>
    </source>
</evidence>
<sequence length="231" mass="25219">MFTQPGDGAQGRYDANVQHLYQAHTGVGPGGAVPCQVCGSLPAVHAVLRAHQGMFLIMRSRKREGFFCRSCGTSLQRQMTTDTLWQGWWGVMSFFITPVTVLLNLGPRARFRRLAEPYGGWRPPLDPGRRVLARPPALLILTPMTVLALVLGYGITAAALDDGSVASVRAGDCVRNLSTWPDQDLQPVDCASHLAEYRAARLEDCEGDEYLMRLEYAADAEALCLKLLGSG</sequence>
<protein>
    <submittedName>
        <fullName evidence="2">Uncharacterized protein</fullName>
    </submittedName>
</protein>
<keyword evidence="1" id="KW-1133">Transmembrane helix</keyword>
<keyword evidence="1" id="KW-0812">Transmembrane</keyword>
<comment type="caution">
    <text evidence="2">The sequence shown here is derived from an EMBL/GenBank/DDBJ whole genome shotgun (WGS) entry which is preliminary data.</text>
</comment>
<organism evidence="2 3">
    <name type="scientific">Streptomyces xantholiticus</name>
    <dbReference type="NCBI Taxonomy" id="68285"/>
    <lineage>
        <taxon>Bacteria</taxon>
        <taxon>Bacillati</taxon>
        <taxon>Actinomycetota</taxon>
        <taxon>Actinomycetes</taxon>
        <taxon>Kitasatosporales</taxon>
        <taxon>Streptomycetaceae</taxon>
        <taxon>Streptomyces</taxon>
    </lineage>
</organism>
<evidence type="ECO:0000256" key="1">
    <source>
        <dbReference type="SAM" id="Phobius"/>
    </source>
</evidence>
<proteinExistence type="predicted"/>
<gene>
    <name evidence="2" type="ORF">ABT276_35380</name>
</gene>
<accession>A0ABV1V776</accession>
<reference evidence="2 3" key="1">
    <citation type="submission" date="2024-06" db="EMBL/GenBank/DDBJ databases">
        <title>The Natural Products Discovery Center: Release of the First 8490 Sequenced Strains for Exploring Actinobacteria Biosynthetic Diversity.</title>
        <authorList>
            <person name="Kalkreuter E."/>
            <person name="Kautsar S.A."/>
            <person name="Yang D."/>
            <person name="Bader C.D."/>
            <person name="Teijaro C.N."/>
            <person name="Fluegel L."/>
            <person name="Davis C.M."/>
            <person name="Simpson J.R."/>
            <person name="Lauterbach L."/>
            <person name="Steele A.D."/>
            <person name="Gui C."/>
            <person name="Meng S."/>
            <person name="Li G."/>
            <person name="Viehrig K."/>
            <person name="Ye F."/>
            <person name="Su P."/>
            <person name="Kiefer A.F."/>
            <person name="Nichols A."/>
            <person name="Cepeda A.J."/>
            <person name="Yan W."/>
            <person name="Fan B."/>
            <person name="Jiang Y."/>
            <person name="Adhikari A."/>
            <person name="Zheng C.-J."/>
            <person name="Schuster L."/>
            <person name="Cowan T.M."/>
            <person name="Smanski M.J."/>
            <person name="Chevrette M.G."/>
            <person name="De Carvalho L.P.S."/>
            <person name="Shen B."/>
        </authorList>
    </citation>
    <scope>NUCLEOTIDE SEQUENCE [LARGE SCALE GENOMIC DNA]</scope>
    <source>
        <strain evidence="2 3">NPDC000837</strain>
    </source>
</reference>
<keyword evidence="1" id="KW-0472">Membrane</keyword>
<feature type="transmembrane region" description="Helical" evidence="1">
    <location>
        <begin position="87"/>
        <end position="105"/>
    </location>
</feature>
<name>A0ABV1V776_9ACTN</name>
<keyword evidence="3" id="KW-1185">Reference proteome</keyword>
<evidence type="ECO:0000313" key="2">
    <source>
        <dbReference type="EMBL" id="MER6618485.1"/>
    </source>
</evidence>